<keyword evidence="1" id="KW-0812">Transmembrane</keyword>
<feature type="transmembrane region" description="Helical" evidence="1">
    <location>
        <begin position="62"/>
        <end position="89"/>
    </location>
</feature>
<dbReference type="AlphaFoldDB" id="R7TFJ7"/>
<gene>
    <name evidence="2" type="ORF">CAPTEDRAFT_218567</name>
</gene>
<dbReference type="Proteomes" id="UP000014760">
    <property type="component" value="Unassembled WGS sequence"/>
</dbReference>
<dbReference type="EMBL" id="KB311165">
    <property type="protein sequence ID" value="ELT89806.1"/>
    <property type="molecule type" value="Genomic_DNA"/>
</dbReference>
<evidence type="ECO:0000256" key="1">
    <source>
        <dbReference type="SAM" id="Phobius"/>
    </source>
</evidence>
<evidence type="ECO:0000313" key="2">
    <source>
        <dbReference type="EMBL" id="ELT89806.1"/>
    </source>
</evidence>
<sequence length="110" mass="12350">MPATFEPHLAAKYVDGLSHLVFINPRMDIPLIIQAANDSSDVEYNILHNRFPNFMEEKPWMAYLYLVVICTAVVSGTVGNSMVIAAVLITKERKSLKPKILSRKCASRQT</sequence>
<dbReference type="EnsemblMetazoa" id="CapteT218567">
    <property type="protein sequence ID" value="CapteP218567"/>
    <property type="gene ID" value="CapteG218567"/>
</dbReference>
<keyword evidence="1" id="KW-0472">Membrane</keyword>
<dbReference type="HOGENOM" id="CLU_2173401_0_0_1"/>
<keyword evidence="1" id="KW-1133">Transmembrane helix</keyword>
<name>R7TFJ7_CAPTE</name>
<evidence type="ECO:0000313" key="4">
    <source>
        <dbReference type="Proteomes" id="UP000014760"/>
    </source>
</evidence>
<accession>R7TFJ7</accession>
<reference evidence="4" key="1">
    <citation type="submission" date="2012-12" db="EMBL/GenBank/DDBJ databases">
        <authorList>
            <person name="Hellsten U."/>
            <person name="Grimwood J."/>
            <person name="Chapman J.A."/>
            <person name="Shapiro H."/>
            <person name="Aerts A."/>
            <person name="Otillar R.P."/>
            <person name="Terry A.Y."/>
            <person name="Boore J.L."/>
            <person name="Simakov O."/>
            <person name="Marletaz F."/>
            <person name="Cho S.-J."/>
            <person name="Edsinger-Gonzales E."/>
            <person name="Havlak P."/>
            <person name="Kuo D.-H."/>
            <person name="Larsson T."/>
            <person name="Lv J."/>
            <person name="Arendt D."/>
            <person name="Savage R."/>
            <person name="Osoegawa K."/>
            <person name="de Jong P."/>
            <person name="Lindberg D.R."/>
            <person name="Seaver E.C."/>
            <person name="Weisblat D.A."/>
            <person name="Putnam N.H."/>
            <person name="Grigoriev I.V."/>
            <person name="Rokhsar D.S."/>
        </authorList>
    </citation>
    <scope>NUCLEOTIDE SEQUENCE</scope>
    <source>
        <strain evidence="4">I ESC-2004</strain>
    </source>
</reference>
<reference evidence="2 4" key="2">
    <citation type="journal article" date="2013" name="Nature">
        <title>Insights into bilaterian evolution from three spiralian genomes.</title>
        <authorList>
            <person name="Simakov O."/>
            <person name="Marletaz F."/>
            <person name="Cho S.J."/>
            <person name="Edsinger-Gonzales E."/>
            <person name="Havlak P."/>
            <person name="Hellsten U."/>
            <person name="Kuo D.H."/>
            <person name="Larsson T."/>
            <person name="Lv J."/>
            <person name="Arendt D."/>
            <person name="Savage R."/>
            <person name="Osoegawa K."/>
            <person name="de Jong P."/>
            <person name="Grimwood J."/>
            <person name="Chapman J.A."/>
            <person name="Shapiro H."/>
            <person name="Aerts A."/>
            <person name="Otillar R.P."/>
            <person name="Terry A.Y."/>
            <person name="Boore J.L."/>
            <person name="Grigoriev I.V."/>
            <person name="Lindberg D.R."/>
            <person name="Seaver E.C."/>
            <person name="Weisblat D.A."/>
            <person name="Putnam N.H."/>
            <person name="Rokhsar D.S."/>
        </authorList>
    </citation>
    <scope>NUCLEOTIDE SEQUENCE</scope>
    <source>
        <strain evidence="2 4">I ESC-2004</strain>
    </source>
</reference>
<organism evidence="2">
    <name type="scientific">Capitella teleta</name>
    <name type="common">Polychaete worm</name>
    <dbReference type="NCBI Taxonomy" id="283909"/>
    <lineage>
        <taxon>Eukaryota</taxon>
        <taxon>Metazoa</taxon>
        <taxon>Spiralia</taxon>
        <taxon>Lophotrochozoa</taxon>
        <taxon>Annelida</taxon>
        <taxon>Polychaeta</taxon>
        <taxon>Sedentaria</taxon>
        <taxon>Scolecida</taxon>
        <taxon>Capitellidae</taxon>
        <taxon>Capitella</taxon>
    </lineage>
</organism>
<proteinExistence type="predicted"/>
<dbReference type="EMBL" id="AMQN01032338">
    <property type="status" value="NOT_ANNOTATED_CDS"/>
    <property type="molecule type" value="Genomic_DNA"/>
</dbReference>
<evidence type="ECO:0000313" key="3">
    <source>
        <dbReference type="EnsemblMetazoa" id="CapteP218567"/>
    </source>
</evidence>
<protein>
    <submittedName>
        <fullName evidence="2 3">Uncharacterized protein</fullName>
    </submittedName>
</protein>
<keyword evidence="4" id="KW-1185">Reference proteome</keyword>
<reference evidence="3" key="3">
    <citation type="submission" date="2015-06" db="UniProtKB">
        <authorList>
            <consortium name="EnsemblMetazoa"/>
        </authorList>
    </citation>
    <scope>IDENTIFICATION</scope>
</reference>